<proteinExistence type="predicted"/>
<sequence length="128" mass="13403">MSSAADQDELATFCAELHDLRRLLAGPASAADRAAVEQAVRAARRGEPIGPFLARLRSEPGPGDDRLPPPCPTRGGPLPPEVLDSGSPPVTGVYVCPGDACSRVEVRRAGAAVPRCAVHERALRFVAD</sequence>
<evidence type="ECO:0000313" key="3">
    <source>
        <dbReference type="Proteomes" id="UP000298860"/>
    </source>
</evidence>
<evidence type="ECO:0000256" key="1">
    <source>
        <dbReference type="SAM" id="MobiDB-lite"/>
    </source>
</evidence>
<gene>
    <name evidence="2" type="ORF">GTS_36950</name>
</gene>
<dbReference type="Proteomes" id="UP000298860">
    <property type="component" value="Unassembled WGS sequence"/>
</dbReference>
<reference evidence="3" key="1">
    <citation type="submission" date="2019-04" db="EMBL/GenBank/DDBJ databases">
        <title>Draft genome sequence of Pseudonocardiaceae bacterium SL3-2-4.</title>
        <authorList>
            <person name="Ningsih F."/>
            <person name="Yokota A."/>
            <person name="Sakai Y."/>
            <person name="Nanatani K."/>
            <person name="Yabe S."/>
            <person name="Oetari A."/>
            <person name="Sjamsuridzal W."/>
        </authorList>
    </citation>
    <scope>NUCLEOTIDE SEQUENCE [LARGE SCALE GENOMIC DNA]</scope>
    <source>
        <strain evidence="3">SL3-2-4</strain>
    </source>
</reference>
<dbReference type="EMBL" id="BJFL01000020">
    <property type="protein sequence ID" value="GDY32062.1"/>
    <property type="molecule type" value="Genomic_DNA"/>
</dbReference>
<name>A0A4D4J9U4_9PSEU</name>
<organism evidence="2 3">
    <name type="scientific">Gandjariella thermophila</name>
    <dbReference type="NCBI Taxonomy" id="1931992"/>
    <lineage>
        <taxon>Bacteria</taxon>
        <taxon>Bacillati</taxon>
        <taxon>Actinomycetota</taxon>
        <taxon>Actinomycetes</taxon>
        <taxon>Pseudonocardiales</taxon>
        <taxon>Pseudonocardiaceae</taxon>
        <taxon>Gandjariella</taxon>
    </lineage>
</organism>
<dbReference type="OrthoDB" id="4230328at2"/>
<feature type="region of interest" description="Disordered" evidence="1">
    <location>
        <begin position="52"/>
        <end position="87"/>
    </location>
</feature>
<feature type="compositionally biased region" description="Pro residues" evidence="1">
    <location>
        <begin position="68"/>
        <end position="80"/>
    </location>
</feature>
<evidence type="ECO:0000313" key="2">
    <source>
        <dbReference type="EMBL" id="GDY32062.1"/>
    </source>
</evidence>
<protein>
    <submittedName>
        <fullName evidence="2">Uncharacterized protein</fullName>
    </submittedName>
</protein>
<accession>A0A4D4J9U4</accession>
<comment type="caution">
    <text evidence="2">The sequence shown here is derived from an EMBL/GenBank/DDBJ whole genome shotgun (WGS) entry which is preliminary data.</text>
</comment>
<dbReference type="RefSeq" id="WP_137815100.1">
    <property type="nucleotide sequence ID" value="NZ_BJFL01000020.1"/>
</dbReference>
<keyword evidence="3" id="KW-1185">Reference proteome</keyword>
<dbReference type="AlphaFoldDB" id="A0A4D4J9U4"/>